<gene>
    <name evidence="2" type="ORF">SAMN05216259_1175</name>
</gene>
<reference evidence="2 3" key="1">
    <citation type="submission" date="2016-10" db="EMBL/GenBank/DDBJ databases">
        <authorList>
            <person name="de Groot N.N."/>
        </authorList>
    </citation>
    <scope>NUCLEOTIDE SEQUENCE [LARGE SCALE GENOMIC DNA]</scope>
    <source>
        <strain evidence="2 3">CGMCC 4.2022</strain>
    </source>
</reference>
<sequence length="237" mass="23928">MSRTIMVVNPNTTRAMTDAVVAAARSAVPPGTTLVGGTPGAGVPSVESHTDEVWGAVGVLEQVRAGEQAGVDGYVVACFGDTGVQAAREMARGPVVGMTEAALFTAALVAARFAVVTLPRRTSEMSHRVLRETGLAHRCTVRAIDVPVAEIAGGALHELDAVAAEAARAIADDGAEALVLGCAGLADLVEPLQQRLGVPVVEGVAAAAAMVDGLLAQGVATSRAGTYAAPERMEPTA</sequence>
<dbReference type="GO" id="GO:0047661">
    <property type="term" value="F:amino-acid racemase activity"/>
    <property type="evidence" value="ECO:0007669"/>
    <property type="project" value="InterPro"/>
</dbReference>
<dbReference type="PANTHER" id="PTHR28047:SF5">
    <property type="entry name" value="PROTEIN DCG1"/>
    <property type="match status" value="1"/>
</dbReference>
<dbReference type="EMBL" id="FNIE01000017">
    <property type="protein sequence ID" value="SDP08513.1"/>
    <property type="molecule type" value="Genomic_DNA"/>
</dbReference>
<organism evidence="2 3">
    <name type="scientific">Actinacidiphila guanduensis</name>
    <dbReference type="NCBI Taxonomy" id="310781"/>
    <lineage>
        <taxon>Bacteria</taxon>
        <taxon>Bacillati</taxon>
        <taxon>Actinomycetota</taxon>
        <taxon>Actinomycetes</taxon>
        <taxon>Kitasatosporales</taxon>
        <taxon>Streptomycetaceae</taxon>
        <taxon>Actinacidiphila</taxon>
    </lineage>
</organism>
<dbReference type="Gene3D" id="3.40.50.12500">
    <property type="match status" value="1"/>
</dbReference>
<evidence type="ECO:0000313" key="2">
    <source>
        <dbReference type="EMBL" id="SDP08513.1"/>
    </source>
</evidence>
<dbReference type="AlphaFoldDB" id="A0A1H0PTS8"/>
<name>A0A1H0PTS8_9ACTN</name>
<keyword evidence="3" id="KW-1185">Reference proteome</keyword>
<evidence type="ECO:0000256" key="1">
    <source>
        <dbReference type="ARBA" id="ARBA00038414"/>
    </source>
</evidence>
<accession>A0A1H0PTS8</accession>
<dbReference type="InterPro" id="IPR053714">
    <property type="entry name" value="Iso_Racemase_Enz_sf"/>
</dbReference>
<comment type="similarity">
    <text evidence="1">Belongs to the HyuE racemase family.</text>
</comment>
<dbReference type="STRING" id="310781.SAMN05216259_1175"/>
<dbReference type="Proteomes" id="UP000199341">
    <property type="component" value="Unassembled WGS sequence"/>
</dbReference>
<dbReference type="RefSeq" id="WP_218136719.1">
    <property type="nucleotide sequence ID" value="NZ_FNIE01000017.1"/>
</dbReference>
<dbReference type="PANTHER" id="PTHR28047">
    <property type="entry name" value="PROTEIN DCG1"/>
    <property type="match status" value="1"/>
</dbReference>
<dbReference type="InterPro" id="IPR015942">
    <property type="entry name" value="Asp/Glu/hydantoin_racemase"/>
</dbReference>
<protein>
    <submittedName>
        <fullName evidence="2">Allantoin racemase</fullName>
    </submittedName>
</protein>
<dbReference type="InterPro" id="IPR052186">
    <property type="entry name" value="Hydantoin_racemase-like"/>
</dbReference>
<evidence type="ECO:0000313" key="3">
    <source>
        <dbReference type="Proteomes" id="UP000199341"/>
    </source>
</evidence>
<proteinExistence type="inferred from homology"/>
<dbReference type="Pfam" id="PF01177">
    <property type="entry name" value="Asp_Glu_race"/>
    <property type="match status" value="1"/>
</dbReference>